<feature type="region of interest" description="Disordered" evidence="1">
    <location>
        <begin position="1"/>
        <end position="29"/>
    </location>
</feature>
<evidence type="ECO:0000256" key="1">
    <source>
        <dbReference type="SAM" id="MobiDB-lite"/>
    </source>
</evidence>
<accession>A0ABN3AQG6</accession>
<keyword evidence="3" id="KW-1185">Reference proteome</keyword>
<name>A0ABN3AQG6_9MICC</name>
<organism evidence="2 3">
    <name type="scientific">Arthrobacter parietis</name>
    <dbReference type="NCBI Taxonomy" id="271434"/>
    <lineage>
        <taxon>Bacteria</taxon>
        <taxon>Bacillati</taxon>
        <taxon>Actinomycetota</taxon>
        <taxon>Actinomycetes</taxon>
        <taxon>Micrococcales</taxon>
        <taxon>Micrococcaceae</taxon>
        <taxon>Arthrobacter</taxon>
    </lineage>
</organism>
<protein>
    <submittedName>
        <fullName evidence="2">Uncharacterized protein</fullName>
    </submittedName>
</protein>
<dbReference type="Proteomes" id="UP001500974">
    <property type="component" value="Unassembled WGS sequence"/>
</dbReference>
<proteinExistence type="predicted"/>
<sequence>MEPGATRGLGTVSDESPVFGASDQDTEDAISDPATSLVDTYEDWQRRLADAFLYPHDGPTVFFVDDSGLARLTRAEESARNLAAAVRSRLRLTAGRSMFDRLLMAYRRWQHGPKTEPPPVLPVIAVSVLAATRMRSDNVARSTNYYVRLAQTILPGGGDAELEALRRNLEERGAFLTVVEMWVGLHRWIEDQHGAVGTSTIPEVPYPSRIGYPLSQALVRQSDRASLTRLFHALHLSPDDLPVPETLLCTLDIWAEDARNRFSETFMGALADPQMRSLLGSVVVAHARAWDGKVLTSEGKQRIAVKLGIDLGTWQTRWLFPVPEEGPRMLILSGQGEEQEVSLNAVEGREYYTDQGAPAVTFEGVHSGLQLRGGEFAAVFPPSAVVFFCPDPQTGAWSSTSGLVPFEEHVVAVSSQHATDFRRMLEEAAAEGWRRLPQRRSFLLEGYDLFEKVRFFDGQALRDVLSRLPGLRAIGAVAEVVPRAKLVHGLPVDGSISTSRYLRGGAPDLLVPFGSEHRIVTVTLDGRSDRIAANGFPLPIRSFIDGTGRHVVQVEGQELSFTTVNEGSDPAPPAGTGSFGWTSSGQMSVSNQGVTIIGALVPESDDDVATVLGRRGRDESWLLRDDGRAEMVAEPPQPRFLSSIDISFFSPVFEIRADASARWLAQRRGPLWRLTEIGPANPKQYDVEIDLQNAWRRACSDANAAQLWKMRMRMAGDGA</sequence>
<comment type="caution">
    <text evidence="2">The sequence shown here is derived from an EMBL/GenBank/DDBJ whole genome shotgun (WGS) entry which is preliminary data.</text>
</comment>
<reference evidence="2 3" key="1">
    <citation type="journal article" date="2019" name="Int. J. Syst. Evol. Microbiol.">
        <title>The Global Catalogue of Microorganisms (GCM) 10K type strain sequencing project: providing services to taxonomists for standard genome sequencing and annotation.</title>
        <authorList>
            <consortium name="The Broad Institute Genomics Platform"/>
            <consortium name="The Broad Institute Genome Sequencing Center for Infectious Disease"/>
            <person name="Wu L."/>
            <person name="Ma J."/>
        </authorList>
    </citation>
    <scope>NUCLEOTIDE SEQUENCE [LARGE SCALE GENOMIC DNA]</scope>
    <source>
        <strain evidence="2 3">JCM 14917</strain>
    </source>
</reference>
<evidence type="ECO:0000313" key="2">
    <source>
        <dbReference type="EMBL" id="GAA2173473.1"/>
    </source>
</evidence>
<evidence type="ECO:0000313" key="3">
    <source>
        <dbReference type="Proteomes" id="UP001500974"/>
    </source>
</evidence>
<gene>
    <name evidence="2" type="ORF">GCM10009784_07900</name>
</gene>
<dbReference type="EMBL" id="BAAAON010000001">
    <property type="protein sequence ID" value="GAA2173473.1"/>
    <property type="molecule type" value="Genomic_DNA"/>
</dbReference>